<keyword evidence="4" id="KW-1185">Reference proteome</keyword>
<dbReference type="Proteomes" id="UP000050424">
    <property type="component" value="Unassembled WGS sequence"/>
</dbReference>
<dbReference type="EMBL" id="LKCW01000148">
    <property type="protein sequence ID" value="KPM37955.1"/>
    <property type="molecule type" value="Genomic_DNA"/>
</dbReference>
<protein>
    <submittedName>
        <fullName evidence="3">Uncharacterized protein</fullName>
    </submittedName>
</protein>
<name>A0A0P7BDW0_9HYPO</name>
<feature type="region of interest" description="Disordered" evidence="1">
    <location>
        <begin position="29"/>
        <end position="84"/>
    </location>
</feature>
<accession>A0A0P7BDW0</accession>
<gene>
    <name evidence="3" type="ORF">AK830_g8592</name>
</gene>
<proteinExistence type="predicted"/>
<feature type="signal peptide" evidence="2">
    <location>
        <begin position="1"/>
        <end position="21"/>
    </location>
</feature>
<evidence type="ECO:0000256" key="1">
    <source>
        <dbReference type="SAM" id="MobiDB-lite"/>
    </source>
</evidence>
<keyword evidence="2" id="KW-0732">Signal</keyword>
<comment type="caution">
    <text evidence="3">The sequence shown here is derived from an EMBL/GenBank/DDBJ whole genome shotgun (WGS) entry which is preliminary data.</text>
</comment>
<dbReference type="AlphaFoldDB" id="A0A0P7BDW0"/>
<feature type="chain" id="PRO_5006135713" evidence="2">
    <location>
        <begin position="22"/>
        <end position="238"/>
    </location>
</feature>
<reference evidence="3 4" key="1">
    <citation type="submission" date="2015-09" db="EMBL/GenBank/DDBJ databases">
        <title>Draft genome of a European isolate of the apple canker pathogen Neonectria ditissima.</title>
        <authorList>
            <person name="Gomez-Cortecero A."/>
            <person name="Harrison R.J."/>
            <person name="Armitage A.D."/>
        </authorList>
    </citation>
    <scope>NUCLEOTIDE SEQUENCE [LARGE SCALE GENOMIC DNA]</scope>
    <source>
        <strain evidence="3 4">R09/05</strain>
    </source>
</reference>
<dbReference type="STRING" id="78410.A0A0P7BDW0"/>
<sequence>MRFTLLLSVGVGLLAADSAVAGPCHPSVTVSSSSTAVESSSVAETTSSTVTESSFTSSTSVASVESSTEEPTSSIETTSSTSSIPVSNPTFTILAGDFELKDGAQNNGIYIFDSERTDISVHSASIDPDNGRMVFSSGLYWVAQYITVSSVPATLLSDNHGGGYGSNFPPLTCEVADDLKITCSAPAGECDEDDNCGPTSGTWDQFCYRYEDVFGKVLYIFSSCPSGWTPVTLYAQVV</sequence>
<evidence type="ECO:0000256" key="2">
    <source>
        <dbReference type="SAM" id="SignalP"/>
    </source>
</evidence>
<evidence type="ECO:0000313" key="4">
    <source>
        <dbReference type="Proteomes" id="UP000050424"/>
    </source>
</evidence>
<organism evidence="3 4">
    <name type="scientific">Neonectria ditissima</name>
    <dbReference type="NCBI Taxonomy" id="78410"/>
    <lineage>
        <taxon>Eukaryota</taxon>
        <taxon>Fungi</taxon>
        <taxon>Dikarya</taxon>
        <taxon>Ascomycota</taxon>
        <taxon>Pezizomycotina</taxon>
        <taxon>Sordariomycetes</taxon>
        <taxon>Hypocreomycetidae</taxon>
        <taxon>Hypocreales</taxon>
        <taxon>Nectriaceae</taxon>
        <taxon>Neonectria</taxon>
    </lineage>
</organism>
<evidence type="ECO:0000313" key="3">
    <source>
        <dbReference type="EMBL" id="KPM37955.1"/>
    </source>
</evidence>
<dbReference type="OrthoDB" id="5100331at2759"/>